<keyword evidence="2" id="KW-0732">Signal</keyword>
<proteinExistence type="predicted"/>
<comment type="caution">
    <text evidence="4">The sequence shown here is derived from an EMBL/GenBank/DDBJ whole genome shotgun (WGS) entry which is preliminary data.</text>
</comment>
<dbReference type="EMBL" id="CADEPM010000008">
    <property type="protein sequence ID" value="CAB3409167.1"/>
    <property type="molecule type" value="Genomic_DNA"/>
</dbReference>
<keyword evidence="5" id="KW-1185">Reference proteome</keyword>
<accession>A0A8S1F8B8</accession>
<feature type="signal peptide" evidence="2">
    <location>
        <begin position="1"/>
        <end position="34"/>
    </location>
</feature>
<dbReference type="AlphaFoldDB" id="A0A8S1F8B8"/>
<sequence length="221" mass="24623">MLSKGRSSKLEAHVFSTELLSLFVVLFAAGPVDAKVQCQGSELSASNNAELSKMTEKECTHVVGDIVLKNLIGEHKFPQFLSIKHVQGSIIIKNTSYLDDAINFQNLAEIIADKQPALQVEDNRKLYLAWGGRLRVVRTNNKITYLLKNNGISPISPNLYNVLYYAAFPRSTFLIDTHMNVMVTNESFYKAMAAAFGFMSLFLAIGLIAVACYGRIREHED</sequence>
<gene>
    <name evidence="4" type="ORF">CBOVIS_LOCUS10854</name>
</gene>
<dbReference type="SUPFAM" id="SSF52058">
    <property type="entry name" value="L domain-like"/>
    <property type="match status" value="1"/>
</dbReference>
<dbReference type="OrthoDB" id="5775484at2759"/>
<dbReference type="InterPro" id="IPR036941">
    <property type="entry name" value="Rcpt_L-dom_sf"/>
</dbReference>
<feature type="transmembrane region" description="Helical" evidence="1">
    <location>
        <begin position="188"/>
        <end position="213"/>
    </location>
</feature>
<dbReference type="InterPro" id="IPR000494">
    <property type="entry name" value="Rcpt_L-dom"/>
</dbReference>
<keyword evidence="1" id="KW-1133">Transmembrane helix</keyword>
<keyword evidence="1" id="KW-0472">Membrane</keyword>
<evidence type="ECO:0000256" key="2">
    <source>
        <dbReference type="SAM" id="SignalP"/>
    </source>
</evidence>
<reference evidence="4 5" key="1">
    <citation type="submission" date="2020-04" db="EMBL/GenBank/DDBJ databases">
        <authorList>
            <person name="Laetsch R D."/>
            <person name="Stevens L."/>
            <person name="Kumar S."/>
            <person name="Blaxter L. M."/>
        </authorList>
    </citation>
    <scope>NUCLEOTIDE SEQUENCE [LARGE SCALE GENOMIC DNA]</scope>
</reference>
<dbReference type="InterPro" id="IPR053079">
    <property type="entry name" value="SPS2_domain"/>
</dbReference>
<dbReference type="PANTHER" id="PTHR21662">
    <property type="entry name" value="RECEPTOR PROTEIN-TYROSINE KINASE"/>
    <property type="match status" value="1"/>
</dbReference>
<organism evidence="4 5">
    <name type="scientific">Caenorhabditis bovis</name>
    <dbReference type="NCBI Taxonomy" id="2654633"/>
    <lineage>
        <taxon>Eukaryota</taxon>
        <taxon>Metazoa</taxon>
        <taxon>Ecdysozoa</taxon>
        <taxon>Nematoda</taxon>
        <taxon>Chromadorea</taxon>
        <taxon>Rhabditida</taxon>
        <taxon>Rhabditina</taxon>
        <taxon>Rhabditomorpha</taxon>
        <taxon>Rhabditoidea</taxon>
        <taxon>Rhabditidae</taxon>
        <taxon>Peloderinae</taxon>
        <taxon>Caenorhabditis</taxon>
    </lineage>
</organism>
<keyword evidence="1" id="KW-0812">Transmembrane</keyword>
<name>A0A8S1F8B8_9PELO</name>
<evidence type="ECO:0000313" key="4">
    <source>
        <dbReference type="EMBL" id="CAB3409167.1"/>
    </source>
</evidence>
<dbReference type="Gene3D" id="3.80.20.20">
    <property type="entry name" value="Receptor L-domain"/>
    <property type="match status" value="1"/>
</dbReference>
<protein>
    <recommendedName>
        <fullName evidence="3">Receptor L-domain domain-containing protein</fullName>
    </recommendedName>
</protein>
<dbReference type="Pfam" id="PF01030">
    <property type="entry name" value="Recep_L_domain"/>
    <property type="match status" value="1"/>
</dbReference>
<evidence type="ECO:0000259" key="3">
    <source>
        <dbReference type="Pfam" id="PF01030"/>
    </source>
</evidence>
<evidence type="ECO:0000313" key="5">
    <source>
        <dbReference type="Proteomes" id="UP000494206"/>
    </source>
</evidence>
<evidence type="ECO:0000256" key="1">
    <source>
        <dbReference type="SAM" id="Phobius"/>
    </source>
</evidence>
<dbReference type="PANTHER" id="PTHR21662:SF29">
    <property type="entry name" value="RECEPTOR L-DOMAIN DOMAIN-CONTAINING PROTEIN"/>
    <property type="match status" value="1"/>
</dbReference>
<dbReference type="Proteomes" id="UP000494206">
    <property type="component" value="Unassembled WGS sequence"/>
</dbReference>
<feature type="chain" id="PRO_5035771707" description="Receptor L-domain domain-containing protein" evidence="2">
    <location>
        <begin position="35"/>
        <end position="221"/>
    </location>
</feature>
<feature type="domain" description="Receptor L-domain" evidence="3">
    <location>
        <begin position="58"/>
        <end position="143"/>
    </location>
</feature>